<dbReference type="PANTHER" id="PTHR11136:SF0">
    <property type="entry name" value="DIHYDROFOLATE SYNTHETASE-RELATED"/>
    <property type="match status" value="1"/>
</dbReference>
<dbReference type="PIRSF" id="PIRSF001563">
    <property type="entry name" value="Folylpolyglu_synth"/>
    <property type="match status" value="1"/>
</dbReference>
<dbReference type="NCBIfam" id="TIGR01499">
    <property type="entry name" value="folC"/>
    <property type="match status" value="1"/>
</dbReference>
<dbReference type="KEGG" id="blr:BRLA_c012360"/>
<keyword evidence="15" id="KW-1185">Reference proteome</keyword>
<protein>
    <recommendedName>
        <fullName evidence="3">tetrahydrofolate synthase</fullName>
        <ecNumber evidence="3">6.3.2.17</ecNumber>
    </recommendedName>
    <alternativeName>
        <fullName evidence="9">Tetrahydrofolylpolyglutamate synthase</fullName>
    </alternativeName>
</protein>
<dbReference type="RefSeq" id="WP_003338402.1">
    <property type="nucleotide sequence ID" value="NZ_CP007806.1"/>
</dbReference>
<evidence type="ECO:0000256" key="11">
    <source>
        <dbReference type="PIRNR" id="PIRNR001563"/>
    </source>
</evidence>
<dbReference type="eggNOG" id="COG0285">
    <property type="taxonomic scope" value="Bacteria"/>
</dbReference>
<evidence type="ECO:0000256" key="8">
    <source>
        <dbReference type="ARBA" id="ARBA00022842"/>
    </source>
</evidence>
<evidence type="ECO:0000256" key="2">
    <source>
        <dbReference type="ARBA" id="ARBA00008276"/>
    </source>
</evidence>
<evidence type="ECO:0000256" key="5">
    <source>
        <dbReference type="ARBA" id="ARBA00022723"/>
    </source>
</evidence>
<evidence type="ECO:0000256" key="10">
    <source>
        <dbReference type="ARBA" id="ARBA00047493"/>
    </source>
</evidence>
<dbReference type="PANTHER" id="PTHR11136">
    <property type="entry name" value="FOLYLPOLYGLUTAMATE SYNTHASE-RELATED"/>
    <property type="match status" value="1"/>
</dbReference>
<dbReference type="InterPro" id="IPR018109">
    <property type="entry name" value="Folylpolyglutamate_synth_CS"/>
</dbReference>
<dbReference type="InterPro" id="IPR036565">
    <property type="entry name" value="Mur-like_cat_sf"/>
</dbReference>
<dbReference type="HOGENOM" id="CLU_015869_1_1_9"/>
<organism evidence="14 15">
    <name type="scientific">Brevibacillus laterosporus LMG 15441</name>
    <dbReference type="NCBI Taxonomy" id="1042163"/>
    <lineage>
        <taxon>Bacteria</taxon>
        <taxon>Bacillati</taxon>
        <taxon>Bacillota</taxon>
        <taxon>Bacilli</taxon>
        <taxon>Bacillales</taxon>
        <taxon>Paenibacillaceae</taxon>
        <taxon>Brevibacillus</taxon>
    </lineage>
</organism>
<evidence type="ECO:0000256" key="3">
    <source>
        <dbReference type="ARBA" id="ARBA00013025"/>
    </source>
</evidence>
<dbReference type="GO" id="GO:0046872">
    <property type="term" value="F:metal ion binding"/>
    <property type="evidence" value="ECO:0007669"/>
    <property type="project" value="UniProtKB-KW"/>
</dbReference>
<keyword evidence="4 11" id="KW-0436">Ligase</keyword>
<evidence type="ECO:0000256" key="9">
    <source>
        <dbReference type="ARBA" id="ARBA00030592"/>
    </source>
</evidence>
<keyword evidence="6 11" id="KW-0547">Nucleotide-binding</keyword>
<proteinExistence type="inferred from homology"/>
<dbReference type="AlphaFoldDB" id="A0A075R2D1"/>
<dbReference type="EC" id="6.3.2.17" evidence="3"/>
<evidence type="ECO:0000313" key="15">
    <source>
        <dbReference type="Proteomes" id="UP000005850"/>
    </source>
</evidence>
<comment type="cofactor">
    <cofactor evidence="1">
        <name>Mg(2+)</name>
        <dbReference type="ChEBI" id="CHEBI:18420"/>
    </cofactor>
</comment>
<evidence type="ECO:0000259" key="13">
    <source>
        <dbReference type="Pfam" id="PF08245"/>
    </source>
</evidence>
<reference evidence="14 15" key="1">
    <citation type="journal article" date="2011" name="J. Bacteriol.">
        <title>Genome sequence of Brevibacillus laterosporus LMG 15441, a pathogen of invertebrates.</title>
        <authorList>
            <person name="Djukic M."/>
            <person name="Poehlein A."/>
            <person name="Thurmer A."/>
            <person name="Daniel R."/>
        </authorList>
    </citation>
    <scope>NUCLEOTIDE SEQUENCE [LARGE SCALE GENOMIC DNA]</scope>
    <source>
        <strain evidence="14 15">LMG 15441</strain>
    </source>
</reference>
<dbReference type="FunFam" id="3.40.1190.10:FF:000011">
    <property type="entry name" value="Folylpolyglutamate synthase/dihydrofolate synthase"/>
    <property type="match status" value="1"/>
</dbReference>
<dbReference type="GO" id="GO:0005737">
    <property type="term" value="C:cytoplasm"/>
    <property type="evidence" value="ECO:0007669"/>
    <property type="project" value="TreeGrafter"/>
</dbReference>
<dbReference type="Pfam" id="PF08245">
    <property type="entry name" value="Mur_ligase_M"/>
    <property type="match status" value="1"/>
</dbReference>
<dbReference type="SUPFAM" id="SSF53244">
    <property type="entry name" value="MurD-like peptide ligases, peptide-binding domain"/>
    <property type="match status" value="1"/>
</dbReference>
<feature type="domain" description="Mur ligase central" evidence="13">
    <location>
        <begin position="50"/>
        <end position="281"/>
    </location>
</feature>
<keyword evidence="8" id="KW-0460">Magnesium</keyword>
<evidence type="ECO:0000256" key="4">
    <source>
        <dbReference type="ARBA" id="ARBA00022598"/>
    </source>
</evidence>
<evidence type="ECO:0000259" key="12">
    <source>
        <dbReference type="Pfam" id="PF02875"/>
    </source>
</evidence>
<dbReference type="SUPFAM" id="SSF53623">
    <property type="entry name" value="MurD-like peptide ligases, catalytic domain"/>
    <property type="match status" value="1"/>
</dbReference>
<dbReference type="EMBL" id="CP007806">
    <property type="protein sequence ID" value="AIG25576.1"/>
    <property type="molecule type" value="Genomic_DNA"/>
</dbReference>
<keyword evidence="5" id="KW-0479">Metal-binding</keyword>
<evidence type="ECO:0000256" key="7">
    <source>
        <dbReference type="ARBA" id="ARBA00022840"/>
    </source>
</evidence>
<dbReference type="Pfam" id="PF02875">
    <property type="entry name" value="Mur_ligase_C"/>
    <property type="match status" value="1"/>
</dbReference>
<dbReference type="GO" id="GO:0004326">
    <property type="term" value="F:tetrahydrofolylpolyglutamate synthase activity"/>
    <property type="evidence" value="ECO:0007669"/>
    <property type="project" value="UniProtKB-EC"/>
</dbReference>
<dbReference type="STRING" id="1042163.BRLA_c012360"/>
<dbReference type="InterPro" id="IPR001645">
    <property type="entry name" value="Folylpolyglutamate_synth"/>
</dbReference>
<evidence type="ECO:0000313" key="14">
    <source>
        <dbReference type="EMBL" id="AIG25576.1"/>
    </source>
</evidence>
<comment type="catalytic activity">
    <reaction evidence="10">
        <text>(6S)-5,6,7,8-tetrahydrofolyl-(gamma-L-Glu)(n) + L-glutamate + ATP = (6S)-5,6,7,8-tetrahydrofolyl-(gamma-L-Glu)(n+1) + ADP + phosphate + H(+)</text>
        <dbReference type="Rhea" id="RHEA:10580"/>
        <dbReference type="Rhea" id="RHEA-COMP:14738"/>
        <dbReference type="Rhea" id="RHEA-COMP:14740"/>
        <dbReference type="ChEBI" id="CHEBI:15378"/>
        <dbReference type="ChEBI" id="CHEBI:29985"/>
        <dbReference type="ChEBI" id="CHEBI:30616"/>
        <dbReference type="ChEBI" id="CHEBI:43474"/>
        <dbReference type="ChEBI" id="CHEBI:141005"/>
        <dbReference type="ChEBI" id="CHEBI:456216"/>
        <dbReference type="EC" id="6.3.2.17"/>
    </reaction>
</comment>
<dbReference type="InterPro" id="IPR013221">
    <property type="entry name" value="Mur_ligase_cen"/>
</dbReference>
<keyword evidence="7 11" id="KW-0067">ATP-binding</keyword>
<dbReference type="GO" id="GO:0005524">
    <property type="term" value="F:ATP binding"/>
    <property type="evidence" value="ECO:0007669"/>
    <property type="project" value="UniProtKB-KW"/>
</dbReference>
<dbReference type="GO" id="GO:0008841">
    <property type="term" value="F:dihydrofolate synthase activity"/>
    <property type="evidence" value="ECO:0007669"/>
    <property type="project" value="TreeGrafter"/>
</dbReference>
<evidence type="ECO:0000256" key="1">
    <source>
        <dbReference type="ARBA" id="ARBA00001946"/>
    </source>
</evidence>
<gene>
    <name evidence="14" type="ORF">BRLA_c012360</name>
</gene>
<comment type="similarity">
    <text evidence="2 11">Belongs to the folylpolyglutamate synthase family.</text>
</comment>
<dbReference type="InterPro" id="IPR036615">
    <property type="entry name" value="Mur_ligase_C_dom_sf"/>
</dbReference>
<sequence>MKADHILTYDEALDWLHSPLRFGLKPGLERMNWMLEELGHPERNLLFVHVAGTNGKGSTCTFLTHVMLEAGISVGTFTSPYITDFRERIRFNNQLIPQDDLVRLVDEIKPLVGRCERETEYGCPTEFEVITLLAICYFGRVVRPAIVIWETGLGGRLDSTNVVHPIISVITNVGLDHTNVLGSTIGEIALEKAGIIKSGVPVVVGHLHEEALEVISRITKQKNSRLYRLGNEFYSKPLFTEASRGAQHIEYGSLFRLNSSTYQLGLLGKHQVQNAGVALMVLDLMREFYAFFVEEEDRKKGLAQATWPGRLEIVSRKPLCMIDGAHNTEGITMLVDSLTELASDTKRVHLMFSALEDKPLPQMARVLKEAPLEFANVYLTSFDFPRAASVDTLEDAFLMGGFNQEQLERVDNWEITLREWLSDETKSDETLLICGSLYFISLVRSIFLIPVEQVGE</sequence>
<evidence type="ECO:0000256" key="6">
    <source>
        <dbReference type="ARBA" id="ARBA00022741"/>
    </source>
</evidence>
<dbReference type="InterPro" id="IPR004101">
    <property type="entry name" value="Mur_ligase_C"/>
</dbReference>
<dbReference type="PROSITE" id="PS01011">
    <property type="entry name" value="FOLYLPOLYGLU_SYNT_1"/>
    <property type="match status" value="1"/>
</dbReference>
<name>A0A075R2D1_BRELA</name>
<dbReference type="Gene3D" id="3.90.190.20">
    <property type="entry name" value="Mur ligase, C-terminal domain"/>
    <property type="match status" value="1"/>
</dbReference>
<dbReference type="Gene3D" id="3.40.1190.10">
    <property type="entry name" value="Mur-like, catalytic domain"/>
    <property type="match status" value="1"/>
</dbReference>
<feature type="domain" description="Mur ligase C-terminal" evidence="12">
    <location>
        <begin position="309"/>
        <end position="436"/>
    </location>
</feature>
<accession>A0A075R2D1</accession>
<dbReference type="Proteomes" id="UP000005850">
    <property type="component" value="Chromosome"/>
</dbReference>